<accession>A0A7S0BWF3</accession>
<dbReference type="AlphaFoldDB" id="A0A7S0BWF3"/>
<keyword evidence="1" id="KW-0175">Coiled coil</keyword>
<gene>
    <name evidence="3" type="ORF">PINE0816_LOCUS545</name>
</gene>
<sequence>MNRISKLDKEESKQKADLDFQQKVENDRVEIECKTEKKRKKRQREKELKIQKKMLKKNGVSCDSLKSASPKEIRKSGEENETKEEFFYKPLFSEVKNDESKTSKDPFAIHNDETLSKLPQLVEMTNDGNFLERMKRHINENTNQSQTVEQGTVPAT</sequence>
<name>A0A7S0BWF3_9STRA</name>
<feature type="region of interest" description="Disordered" evidence="2">
    <location>
        <begin position="59"/>
        <end position="80"/>
    </location>
</feature>
<reference evidence="3" key="1">
    <citation type="submission" date="2021-01" db="EMBL/GenBank/DDBJ databases">
        <authorList>
            <person name="Corre E."/>
            <person name="Pelletier E."/>
            <person name="Niang G."/>
            <person name="Scheremetjew M."/>
            <person name="Finn R."/>
            <person name="Kale V."/>
            <person name="Holt S."/>
            <person name="Cochrane G."/>
            <person name="Meng A."/>
            <person name="Brown T."/>
            <person name="Cohen L."/>
        </authorList>
    </citation>
    <scope>NUCLEOTIDE SEQUENCE</scope>
    <source>
        <strain evidence="3">CCAP1064/1</strain>
    </source>
</reference>
<feature type="compositionally biased region" description="Basic and acidic residues" evidence="2">
    <location>
        <begin position="69"/>
        <end position="80"/>
    </location>
</feature>
<dbReference type="InterPro" id="IPR009548">
    <property type="entry name" value="Prkrip1"/>
</dbReference>
<evidence type="ECO:0000256" key="1">
    <source>
        <dbReference type="SAM" id="Coils"/>
    </source>
</evidence>
<protein>
    <submittedName>
        <fullName evidence="3">Uncharacterized protein</fullName>
    </submittedName>
</protein>
<dbReference type="GO" id="GO:0003725">
    <property type="term" value="F:double-stranded RNA binding"/>
    <property type="evidence" value="ECO:0007669"/>
    <property type="project" value="InterPro"/>
</dbReference>
<organism evidence="3">
    <name type="scientific">Proboscia inermis</name>
    <dbReference type="NCBI Taxonomy" id="420281"/>
    <lineage>
        <taxon>Eukaryota</taxon>
        <taxon>Sar</taxon>
        <taxon>Stramenopiles</taxon>
        <taxon>Ochrophyta</taxon>
        <taxon>Bacillariophyta</taxon>
        <taxon>Coscinodiscophyceae</taxon>
        <taxon>Rhizosoleniophycidae</taxon>
        <taxon>Rhizosoleniales</taxon>
        <taxon>Rhizosoleniaceae</taxon>
        <taxon>Proboscia</taxon>
    </lineage>
</organism>
<feature type="coiled-coil region" evidence="1">
    <location>
        <begin position="26"/>
        <end position="58"/>
    </location>
</feature>
<evidence type="ECO:0000256" key="2">
    <source>
        <dbReference type="SAM" id="MobiDB-lite"/>
    </source>
</evidence>
<evidence type="ECO:0000313" key="3">
    <source>
        <dbReference type="EMBL" id="CAD8404442.1"/>
    </source>
</evidence>
<dbReference type="Pfam" id="PF06658">
    <property type="entry name" value="DUF1168"/>
    <property type="match status" value="1"/>
</dbReference>
<proteinExistence type="predicted"/>
<dbReference type="EMBL" id="HBEL01001162">
    <property type="protein sequence ID" value="CAD8404442.1"/>
    <property type="molecule type" value="Transcribed_RNA"/>
</dbReference>